<dbReference type="PROSITE" id="PS50164">
    <property type="entry name" value="GIY_YIG"/>
    <property type="match status" value="1"/>
</dbReference>
<dbReference type="GO" id="GO:0003677">
    <property type="term" value="F:DNA binding"/>
    <property type="evidence" value="ECO:0007669"/>
    <property type="project" value="InterPro"/>
</dbReference>
<sequence>MYLYLRIATFTTKSAPPPEEENEDPTTLRTYTNFHEESTVELLNKDLNSLSGIYAFKYNNSSKIYVGSSINLSIRTVEHLKNRNSNIYLQNAFKKHGLKIWIILEILPVNISELPYSSQAEHYANLIELEQKYLDLYINKYNINPIAGKPRAGSKHTEATKELMSKIRTENPYFLNKTHSPEFIEKFEYVWRALIIPCLVE</sequence>
<name>A0A288QHF3_STELY</name>
<feature type="domain" description="GIY-YIG" evidence="2">
    <location>
        <begin position="49"/>
        <end position="143"/>
    </location>
</feature>
<dbReference type="EMBL" id="KX453765">
    <property type="protein sequence ID" value="AOS52861.1"/>
    <property type="molecule type" value="Genomic_DNA"/>
</dbReference>
<geneLocation type="mitochondrion" evidence="3"/>
<dbReference type="Pfam" id="PF07460">
    <property type="entry name" value="NUMOD3"/>
    <property type="match status" value="1"/>
</dbReference>
<dbReference type="SMART" id="SM00465">
    <property type="entry name" value="GIYc"/>
    <property type="match status" value="1"/>
</dbReference>
<dbReference type="InterPro" id="IPR000305">
    <property type="entry name" value="GIY-YIG_endonuc"/>
</dbReference>
<evidence type="ECO:0000313" key="3">
    <source>
        <dbReference type="EMBL" id="AOS52861.1"/>
    </source>
</evidence>
<dbReference type="InterPro" id="IPR003611">
    <property type="entry name" value="NUMOD3"/>
</dbReference>
<comment type="similarity">
    <text evidence="1">To endonucleases of group I introns of fungi and phage.</text>
</comment>
<dbReference type="SUPFAM" id="SSF82771">
    <property type="entry name" value="GIY-YIG endonuclease"/>
    <property type="match status" value="1"/>
</dbReference>
<dbReference type="RefSeq" id="YP_009433975.1">
    <property type="nucleotide sequence ID" value="NC_036039.1"/>
</dbReference>
<dbReference type="InterPro" id="IPR006350">
    <property type="entry name" value="Intron_endoG1"/>
</dbReference>
<organism evidence="3">
    <name type="scientific">Stemphylium lycopersici</name>
    <name type="common">Tomato gray leaf spot disease fungus</name>
    <name type="synonym">Thyrospora lycopersici</name>
    <dbReference type="NCBI Taxonomy" id="183478"/>
    <lineage>
        <taxon>Eukaryota</taxon>
        <taxon>Fungi</taxon>
        <taxon>Dikarya</taxon>
        <taxon>Ascomycota</taxon>
        <taxon>Pezizomycotina</taxon>
        <taxon>Dothideomycetes</taxon>
        <taxon>Pleosporomycetidae</taxon>
        <taxon>Pleosporales</taxon>
        <taxon>Pleosporineae</taxon>
        <taxon>Pleosporaceae</taxon>
        <taxon>Stemphylium</taxon>
    </lineage>
</organism>
<evidence type="ECO:0000256" key="1">
    <source>
        <dbReference type="ARBA" id="ARBA00010045"/>
    </source>
</evidence>
<proteinExistence type="predicted"/>
<dbReference type="GO" id="GO:0004519">
    <property type="term" value="F:endonuclease activity"/>
    <property type="evidence" value="ECO:0007669"/>
    <property type="project" value="InterPro"/>
</dbReference>
<dbReference type="GeneID" id="34724865"/>
<dbReference type="Pfam" id="PF01541">
    <property type="entry name" value="GIY-YIG"/>
    <property type="match status" value="1"/>
</dbReference>
<dbReference type="InterPro" id="IPR035901">
    <property type="entry name" value="GIY-YIG_endonuc_sf"/>
</dbReference>
<dbReference type="NCBIfam" id="TIGR01453">
    <property type="entry name" value="grpIintron_endo"/>
    <property type="match status" value="1"/>
</dbReference>
<protein>
    <recommendedName>
        <fullName evidence="2">GIY-YIG domain-containing protein</fullName>
    </recommendedName>
</protein>
<gene>
    <name evidence="3" type="primary">orf201</name>
</gene>
<dbReference type="Gene3D" id="3.40.1440.10">
    <property type="entry name" value="GIY-YIG endonuclease"/>
    <property type="match status" value="1"/>
</dbReference>
<accession>A0A288QHF3</accession>
<reference evidence="3" key="1">
    <citation type="journal article" date="2017" name="PLoS ONE">
        <title>The mitochondrial genome of the plant-pathogenic fungus Stemphylium lycopersici uncovers a dynamic structure due to repetitive and mobile elements.</title>
        <authorList>
            <person name="Franco M.E.E."/>
            <person name="Lopez S.M.Y."/>
            <person name="Medina R."/>
            <person name="Lucentini C.G."/>
            <person name="Troncozo M.I."/>
            <person name="Pastorino G.N."/>
            <person name="Saparrat M.C.N."/>
            <person name="Balatti P.A."/>
        </authorList>
    </citation>
    <scope>NUCLEOTIDE SEQUENCE</scope>
    <source>
        <strain evidence="3">CIDEFI-216</strain>
    </source>
</reference>
<evidence type="ECO:0000259" key="2">
    <source>
        <dbReference type="PROSITE" id="PS50164"/>
    </source>
</evidence>
<keyword evidence="3" id="KW-0496">Mitochondrion</keyword>
<dbReference type="AlphaFoldDB" id="A0A288QHF3"/>